<keyword evidence="3" id="KW-1185">Reference proteome</keyword>
<reference evidence="2" key="1">
    <citation type="submission" date="2018-05" db="EMBL/GenBank/DDBJ databases">
        <title>Draft genome of Mucuna pruriens seed.</title>
        <authorList>
            <person name="Nnadi N.E."/>
            <person name="Vos R."/>
            <person name="Hasami M.H."/>
            <person name="Devisetty U.K."/>
            <person name="Aguiy J.C."/>
        </authorList>
    </citation>
    <scope>NUCLEOTIDE SEQUENCE [LARGE SCALE GENOMIC DNA]</scope>
    <source>
        <strain evidence="2">JCA_2017</strain>
    </source>
</reference>
<evidence type="ECO:0000259" key="1">
    <source>
        <dbReference type="Pfam" id="PF03732"/>
    </source>
</evidence>
<feature type="non-terminal residue" evidence="2">
    <location>
        <position position="124"/>
    </location>
</feature>
<dbReference type="AlphaFoldDB" id="A0A371I2I2"/>
<comment type="caution">
    <text evidence="2">The sequence shown here is derived from an EMBL/GenBank/DDBJ whole genome shotgun (WGS) entry which is preliminary data.</text>
</comment>
<name>A0A371I2I2_MUCPR</name>
<dbReference type="Proteomes" id="UP000257109">
    <property type="component" value="Unassembled WGS sequence"/>
</dbReference>
<protein>
    <recommendedName>
        <fullName evidence="1">Retrotransposon gag domain-containing protein</fullName>
    </recommendedName>
</protein>
<dbReference type="Pfam" id="PF03732">
    <property type="entry name" value="Retrotrans_gag"/>
    <property type="match status" value="1"/>
</dbReference>
<proteinExistence type="predicted"/>
<dbReference type="EMBL" id="QJKJ01001086">
    <property type="protein sequence ID" value="RDY09261.1"/>
    <property type="molecule type" value="Genomic_DNA"/>
</dbReference>
<evidence type="ECO:0000313" key="3">
    <source>
        <dbReference type="Proteomes" id="UP000257109"/>
    </source>
</evidence>
<accession>A0A371I2I2</accession>
<feature type="non-terminal residue" evidence="2">
    <location>
        <position position="1"/>
    </location>
</feature>
<dbReference type="InterPro" id="IPR005162">
    <property type="entry name" value="Retrotrans_gag_dom"/>
</dbReference>
<evidence type="ECO:0000313" key="2">
    <source>
        <dbReference type="EMBL" id="RDY09261.1"/>
    </source>
</evidence>
<gene>
    <name evidence="2" type="ORF">CR513_06395</name>
</gene>
<organism evidence="2 3">
    <name type="scientific">Mucuna pruriens</name>
    <name type="common">Velvet bean</name>
    <name type="synonym">Dolichos pruriens</name>
    <dbReference type="NCBI Taxonomy" id="157652"/>
    <lineage>
        <taxon>Eukaryota</taxon>
        <taxon>Viridiplantae</taxon>
        <taxon>Streptophyta</taxon>
        <taxon>Embryophyta</taxon>
        <taxon>Tracheophyta</taxon>
        <taxon>Spermatophyta</taxon>
        <taxon>Magnoliopsida</taxon>
        <taxon>eudicotyledons</taxon>
        <taxon>Gunneridae</taxon>
        <taxon>Pentapetalae</taxon>
        <taxon>rosids</taxon>
        <taxon>fabids</taxon>
        <taxon>Fabales</taxon>
        <taxon>Fabaceae</taxon>
        <taxon>Papilionoideae</taxon>
        <taxon>50 kb inversion clade</taxon>
        <taxon>NPAAA clade</taxon>
        <taxon>indigoferoid/millettioid clade</taxon>
        <taxon>Phaseoleae</taxon>
        <taxon>Mucuna</taxon>
    </lineage>
</organism>
<sequence>YPDWCFARQIARPRIERTQTCKEEELGCSDHPGAASDPRYSSHLRYGGDGFAVPLRSCCIILVRLIMVEFLELKQRDDTVADYVSKFEALVQFCPTYEGAVNEEAKCVKFISGLRPEIKQVFNY</sequence>
<dbReference type="OrthoDB" id="1434223at2759"/>
<feature type="domain" description="Retrotransposon gag" evidence="1">
    <location>
        <begin position="68"/>
        <end position="116"/>
    </location>
</feature>